<sequence length="126" mass="13253">MNEWAMIVAIGSGGAIGTLLRYGVGKLLERKGKPTFYGTLIVNLVGCLSIGVVMGLHWNEENIAAYAFFATGILGGLTTYSTLNVQKVTLRTSASRLTLVVYLIATYAGGLLATALGALITNLLIT</sequence>
<dbReference type="Proteomes" id="UP001178662">
    <property type="component" value="Chromosome"/>
</dbReference>
<protein>
    <recommendedName>
        <fullName evidence="10">Fluoride-specific ion channel FluC</fullName>
    </recommendedName>
</protein>
<comment type="subcellular location">
    <subcellularLocation>
        <location evidence="1 10">Cell membrane</location>
        <topology evidence="1 10">Multi-pass membrane protein</topology>
    </subcellularLocation>
</comment>
<dbReference type="InterPro" id="IPR003691">
    <property type="entry name" value="FluC"/>
</dbReference>
<feature type="binding site" evidence="10">
    <location>
        <position position="78"/>
    </location>
    <ligand>
        <name>Na(+)</name>
        <dbReference type="ChEBI" id="CHEBI:29101"/>
        <note>structural</note>
    </ligand>
</feature>
<evidence type="ECO:0000256" key="10">
    <source>
        <dbReference type="HAMAP-Rule" id="MF_00454"/>
    </source>
</evidence>
<dbReference type="GO" id="GO:0140114">
    <property type="term" value="P:cellular detoxification of fluoride"/>
    <property type="evidence" value="ECO:0007669"/>
    <property type="project" value="UniProtKB-UniRule"/>
</dbReference>
<accession>A0AA95ETX5</accession>
<dbReference type="GO" id="GO:0005886">
    <property type="term" value="C:plasma membrane"/>
    <property type="evidence" value="ECO:0007669"/>
    <property type="project" value="UniProtKB-SubCell"/>
</dbReference>
<evidence type="ECO:0000256" key="4">
    <source>
        <dbReference type="ARBA" id="ARBA00022989"/>
    </source>
</evidence>
<name>A0AA95ETX5_9BACL</name>
<comment type="similarity">
    <text evidence="7 10">Belongs to the fluoride channel Fluc/FEX (TC 1.A.43) family.</text>
</comment>
<dbReference type="Pfam" id="PF02537">
    <property type="entry name" value="CRCB"/>
    <property type="match status" value="1"/>
</dbReference>
<comment type="activity regulation">
    <text evidence="10">Na(+) is not transported, but it plays an essential structural role and its presence is essential for fluoride channel function.</text>
</comment>
<dbReference type="AlphaFoldDB" id="A0AA95ETX5"/>
<feature type="transmembrane region" description="Helical" evidence="10">
    <location>
        <begin position="36"/>
        <end position="57"/>
    </location>
</feature>
<dbReference type="HAMAP" id="MF_00454">
    <property type="entry name" value="FluC"/>
    <property type="match status" value="1"/>
</dbReference>
<evidence type="ECO:0000256" key="1">
    <source>
        <dbReference type="ARBA" id="ARBA00004651"/>
    </source>
</evidence>
<comment type="catalytic activity">
    <reaction evidence="8">
        <text>fluoride(in) = fluoride(out)</text>
        <dbReference type="Rhea" id="RHEA:76159"/>
        <dbReference type="ChEBI" id="CHEBI:17051"/>
    </reaction>
    <physiologicalReaction direction="left-to-right" evidence="8">
        <dbReference type="Rhea" id="RHEA:76160"/>
    </physiologicalReaction>
</comment>
<feature type="transmembrane region" description="Helical" evidence="10">
    <location>
        <begin position="6"/>
        <end position="24"/>
    </location>
</feature>
<feature type="transmembrane region" description="Helical" evidence="10">
    <location>
        <begin position="63"/>
        <end position="85"/>
    </location>
</feature>
<evidence type="ECO:0000256" key="9">
    <source>
        <dbReference type="ARBA" id="ARBA00049940"/>
    </source>
</evidence>
<evidence type="ECO:0000256" key="2">
    <source>
        <dbReference type="ARBA" id="ARBA00022475"/>
    </source>
</evidence>
<feature type="binding site" evidence="10">
    <location>
        <position position="75"/>
    </location>
    <ligand>
        <name>Na(+)</name>
        <dbReference type="ChEBI" id="CHEBI:29101"/>
        <note>structural</note>
    </ligand>
</feature>
<gene>
    <name evidence="10" type="primary">fluC</name>
    <name evidence="10" type="synonym">crcB</name>
    <name evidence="11" type="ORF">P0Y55_09770</name>
</gene>
<evidence type="ECO:0000256" key="3">
    <source>
        <dbReference type="ARBA" id="ARBA00022692"/>
    </source>
</evidence>
<evidence type="ECO:0000256" key="7">
    <source>
        <dbReference type="ARBA" id="ARBA00035120"/>
    </source>
</evidence>
<keyword evidence="10" id="KW-0479">Metal-binding</keyword>
<keyword evidence="3 10" id="KW-0812">Transmembrane</keyword>
<keyword evidence="4 10" id="KW-1133">Transmembrane helix</keyword>
<keyword evidence="6 10" id="KW-0407">Ion channel</keyword>
<keyword evidence="12" id="KW-1185">Reference proteome</keyword>
<feature type="transmembrane region" description="Helical" evidence="10">
    <location>
        <begin position="97"/>
        <end position="125"/>
    </location>
</feature>
<reference evidence="11" key="1">
    <citation type="submission" date="2023-03" db="EMBL/GenBank/DDBJ databases">
        <title>Andean soil-derived lignocellulolytic bacterial consortium as a source of novel taxa and putative plastic-active enzymes.</title>
        <authorList>
            <person name="Diaz-Garcia L."/>
            <person name="Chuvochina M."/>
            <person name="Feuerriegel G."/>
            <person name="Bunk B."/>
            <person name="Sproer C."/>
            <person name="Streit W.R."/>
            <person name="Rodriguez L.M."/>
            <person name="Overmann J."/>
            <person name="Jimenez D.J."/>
        </authorList>
    </citation>
    <scope>NUCLEOTIDE SEQUENCE</scope>
    <source>
        <strain evidence="11">MAG 2441</strain>
    </source>
</reference>
<keyword evidence="10" id="KW-0406">Ion transport</keyword>
<keyword evidence="5 10" id="KW-0472">Membrane</keyword>
<comment type="function">
    <text evidence="9 10">Fluoride-specific ion channel. Important for reducing fluoride concentration in the cell, thus reducing its toxicity.</text>
</comment>
<evidence type="ECO:0000313" key="12">
    <source>
        <dbReference type="Proteomes" id="UP001178662"/>
    </source>
</evidence>
<evidence type="ECO:0000313" key="11">
    <source>
        <dbReference type="EMBL" id="WEK52894.1"/>
    </source>
</evidence>
<dbReference type="EMBL" id="CP119317">
    <property type="protein sequence ID" value="WEK52894.1"/>
    <property type="molecule type" value="Genomic_DNA"/>
</dbReference>
<evidence type="ECO:0000256" key="6">
    <source>
        <dbReference type="ARBA" id="ARBA00023303"/>
    </source>
</evidence>
<dbReference type="PANTHER" id="PTHR28259">
    <property type="entry name" value="FLUORIDE EXPORT PROTEIN 1-RELATED"/>
    <property type="match status" value="1"/>
</dbReference>
<dbReference type="GO" id="GO:0062054">
    <property type="term" value="F:fluoride channel activity"/>
    <property type="evidence" value="ECO:0007669"/>
    <property type="project" value="UniProtKB-UniRule"/>
</dbReference>
<organism evidence="11 12">
    <name type="scientific">Candidatus Cohnella colombiensis</name>
    <dbReference type="NCBI Taxonomy" id="3121368"/>
    <lineage>
        <taxon>Bacteria</taxon>
        <taxon>Bacillati</taxon>
        <taxon>Bacillota</taxon>
        <taxon>Bacilli</taxon>
        <taxon>Bacillales</taxon>
        <taxon>Paenibacillaceae</taxon>
        <taxon>Cohnella</taxon>
    </lineage>
</organism>
<dbReference type="PANTHER" id="PTHR28259:SF1">
    <property type="entry name" value="FLUORIDE EXPORT PROTEIN 1-RELATED"/>
    <property type="match status" value="1"/>
</dbReference>
<evidence type="ECO:0000256" key="8">
    <source>
        <dbReference type="ARBA" id="ARBA00035585"/>
    </source>
</evidence>
<proteinExistence type="inferred from homology"/>
<keyword evidence="10" id="KW-0915">Sodium</keyword>
<keyword evidence="10" id="KW-0813">Transport</keyword>
<evidence type="ECO:0000256" key="5">
    <source>
        <dbReference type="ARBA" id="ARBA00023136"/>
    </source>
</evidence>
<keyword evidence="2 10" id="KW-1003">Cell membrane</keyword>
<dbReference type="GO" id="GO:0046872">
    <property type="term" value="F:metal ion binding"/>
    <property type="evidence" value="ECO:0007669"/>
    <property type="project" value="UniProtKB-KW"/>
</dbReference>